<name>A0ACB7J729_PLECO</name>
<dbReference type="EMBL" id="WQMT02000002">
    <property type="protein sequence ID" value="KAG9225995.1"/>
    <property type="molecule type" value="Genomic_DNA"/>
</dbReference>
<dbReference type="Proteomes" id="UP000824881">
    <property type="component" value="Unassembled WGS sequence"/>
</dbReference>
<reference evidence="1 2" key="1">
    <citation type="journal article" date="2021" name="Appl. Environ. Microbiol.">
        <title>Genetic linkage and physical mapping for an oyster mushroom Pleurotus cornucopiae and QTL analysis for the trait cap color.</title>
        <authorList>
            <person name="Zhang Y."/>
            <person name="Gao W."/>
            <person name="Sonnenberg A."/>
            <person name="Chen Q."/>
            <person name="Zhang J."/>
            <person name="Huang C."/>
        </authorList>
    </citation>
    <scope>NUCLEOTIDE SEQUENCE [LARGE SCALE GENOMIC DNA]</scope>
    <source>
        <strain evidence="1">CCMSSC00406</strain>
    </source>
</reference>
<keyword evidence="2" id="KW-1185">Reference proteome</keyword>
<evidence type="ECO:0000313" key="1">
    <source>
        <dbReference type="EMBL" id="KAG9225995.1"/>
    </source>
</evidence>
<comment type="caution">
    <text evidence="1">The sequence shown here is derived from an EMBL/GenBank/DDBJ whole genome shotgun (WGS) entry which is preliminary data.</text>
</comment>
<sequence>MNWATTSDANKAEVAQQGRQKMLPRRAAKEGKAKTKVLFDQMDHQQGHSNGQCSRASSRAAQSDENEDKTISFISPDESSSSKVASVKPPGPAYHPVLGPGPPSLPKGIIFVALGTAPPVQTARKSRVNRERLLTPAASPSKKSKYTAGPQIPTQVSTPNTVASRSEQAGEETEAGSDLVFDDLVHPPKEAWTSPESARSFVVFFNPDGSSLSQMSQSKAMFEPPPSSVPPPSFMFDYFAKMVDAVPDED</sequence>
<proteinExistence type="predicted"/>
<protein>
    <submittedName>
        <fullName evidence="1">Uncharacterized protein</fullName>
    </submittedName>
</protein>
<evidence type="ECO:0000313" key="2">
    <source>
        <dbReference type="Proteomes" id="UP000824881"/>
    </source>
</evidence>
<accession>A0ACB7J729</accession>
<gene>
    <name evidence="1" type="ORF">CCMSSC00406_0009092</name>
</gene>
<organism evidence="1 2">
    <name type="scientific">Pleurotus cornucopiae</name>
    <name type="common">Cornucopia mushroom</name>
    <dbReference type="NCBI Taxonomy" id="5321"/>
    <lineage>
        <taxon>Eukaryota</taxon>
        <taxon>Fungi</taxon>
        <taxon>Dikarya</taxon>
        <taxon>Basidiomycota</taxon>
        <taxon>Agaricomycotina</taxon>
        <taxon>Agaricomycetes</taxon>
        <taxon>Agaricomycetidae</taxon>
        <taxon>Agaricales</taxon>
        <taxon>Pleurotineae</taxon>
        <taxon>Pleurotaceae</taxon>
        <taxon>Pleurotus</taxon>
    </lineage>
</organism>